<dbReference type="Gene3D" id="1.10.510.10">
    <property type="entry name" value="Transferase(Phosphotransferase) domain 1"/>
    <property type="match status" value="1"/>
</dbReference>
<evidence type="ECO:0000256" key="2">
    <source>
        <dbReference type="ARBA" id="ARBA00022679"/>
    </source>
</evidence>
<feature type="domain" description="Protein kinase" evidence="7">
    <location>
        <begin position="1"/>
        <end position="195"/>
    </location>
</feature>
<dbReference type="InterPro" id="IPR011009">
    <property type="entry name" value="Kinase-like_dom_sf"/>
</dbReference>
<evidence type="ECO:0000259" key="7">
    <source>
        <dbReference type="PROSITE" id="PS50011"/>
    </source>
</evidence>
<gene>
    <name evidence="8" type="primary">HIPK4</name>
</gene>
<keyword evidence="5 6" id="KW-0067">ATP-binding</keyword>
<evidence type="ECO:0000256" key="3">
    <source>
        <dbReference type="ARBA" id="ARBA00022741"/>
    </source>
</evidence>
<protein>
    <submittedName>
        <fullName evidence="8">Homeodomain interacting protein kinase 4</fullName>
    </submittedName>
</protein>
<dbReference type="InterPro" id="IPR050494">
    <property type="entry name" value="Ser_Thr_dual-spec_kinase"/>
</dbReference>
<evidence type="ECO:0000256" key="4">
    <source>
        <dbReference type="ARBA" id="ARBA00022777"/>
    </source>
</evidence>
<dbReference type="PROSITE" id="PS00107">
    <property type="entry name" value="PROTEIN_KINASE_ATP"/>
    <property type="match status" value="1"/>
</dbReference>
<sequence length="313" mass="34930">MALSSRSDFYDVFEILGKGTFGEVVKSWKRSTGEMVAIKILKNDSYRSRIIKNELKLLQTMSEHNFSSLYPFRVKVIDFGSASIFNEVRYVKEPYIQSRFYRAPEILLGLPFCEKLDMWSLGCVMAELHLGWPLYPGNNEYDQIRYICETQGMPRPEENDANTLPGTQAPPLPLCLPQSPSAPPWARSPSNALFLFGSTGNQRSLNQPCRCPGQTPGCPVRTGWPNTAWKEFPSRPCCTPPGTATSCSPTCNTLPATTRPGPSARKRAGAAERWPTEARTDTFLDIKYIDCSSLPSPTYLINAILLLLSCTEP</sequence>
<dbReference type="Pfam" id="PF00069">
    <property type="entry name" value="Pkinase"/>
    <property type="match status" value="2"/>
</dbReference>
<keyword evidence="3 6" id="KW-0547">Nucleotide-binding</keyword>
<dbReference type="PANTHER" id="PTHR24058">
    <property type="entry name" value="DUAL SPECIFICITY PROTEIN KINASE"/>
    <property type="match status" value="1"/>
</dbReference>
<evidence type="ECO:0000313" key="9">
    <source>
        <dbReference type="Proteomes" id="UP000472273"/>
    </source>
</evidence>
<reference evidence="8" key="2">
    <citation type="submission" date="2025-09" db="UniProtKB">
        <authorList>
            <consortium name="Ensembl"/>
        </authorList>
    </citation>
    <scope>IDENTIFICATION</scope>
</reference>
<dbReference type="GO" id="GO:0005634">
    <property type="term" value="C:nucleus"/>
    <property type="evidence" value="ECO:0007669"/>
    <property type="project" value="TreeGrafter"/>
</dbReference>
<reference evidence="8" key="1">
    <citation type="submission" date="2025-08" db="UniProtKB">
        <authorList>
            <consortium name="Ensembl"/>
        </authorList>
    </citation>
    <scope>IDENTIFICATION</scope>
</reference>
<dbReference type="PROSITE" id="PS50011">
    <property type="entry name" value="PROTEIN_KINASE_DOM"/>
    <property type="match status" value="1"/>
</dbReference>
<dbReference type="PANTHER" id="PTHR24058:SF46">
    <property type="entry name" value="HOMEODOMAIN-INTERACTING PROTEIN KINASE 4"/>
    <property type="match status" value="1"/>
</dbReference>
<dbReference type="GO" id="GO:0005737">
    <property type="term" value="C:cytoplasm"/>
    <property type="evidence" value="ECO:0007669"/>
    <property type="project" value="TreeGrafter"/>
</dbReference>
<evidence type="ECO:0000256" key="1">
    <source>
        <dbReference type="ARBA" id="ARBA00022527"/>
    </source>
</evidence>
<organism evidence="8 9">
    <name type="scientific">Pseudonaja textilis</name>
    <name type="common">Eastern brown snake</name>
    <dbReference type="NCBI Taxonomy" id="8673"/>
    <lineage>
        <taxon>Eukaryota</taxon>
        <taxon>Metazoa</taxon>
        <taxon>Chordata</taxon>
        <taxon>Craniata</taxon>
        <taxon>Vertebrata</taxon>
        <taxon>Euteleostomi</taxon>
        <taxon>Lepidosauria</taxon>
        <taxon>Squamata</taxon>
        <taxon>Bifurcata</taxon>
        <taxon>Unidentata</taxon>
        <taxon>Episquamata</taxon>
        <taxon>Toxicofera</taxon>
        <taxon>Serpentes</taxon>
        <taxon>Colubroidea</taxon>
        <taxon>Elapidae</taxon>
        <taxon>Hydrophiinae</taxon>
        <taxon>Pseudonaja</taxon>
    </lineage>
</organism>
<evidence type="ECO:0000256" key="5">
    <source>
        <dbReference type="ARBA" id="ARBA00022840"/>
    </source>
</evidence>
<keyword evidence="1" id="KW-0723">Serine/threonine-protein kinase</keyword>
<dbReference type="InterPro" id="IPR000719">
    <property type="entry name" value="Prot_kinase_dom"/>
</dbReference>
<dbReference type="Gene3D" id="3.30.200.20">
    <property type="entry name" value="Phosphorylase Kinase, domain 1"/>
    <property type="match status" value="1"/>
</dbReference>
<feature type="binding site" evidence="6">
    <location>
        <position position="39"/>
    </location>
    <ligand>
        <name>ATP</name>
        <dbReference type="ChEBI" id="CHEBI:30616"/>
    </ligand>
</feature>
<dbReference type="AlphaFoldDB" id="A0A670ZRP4"/>
<dbReference type="GO" id="GO:0004674">
    <property type="term" value="F:protein serine/threonine kinase activity"/>
    <property type="evidence" value="ECO:0007669"/>
    <property type="project" value="UniProtKB-KW"/>
</dbReference>
<evidence type="ECO:0000256" key="6">
    <source>
        <dbReference type="PROSITE-ProRule" id="PRU10141"/>
    </source>
</evidence>
<dbReference type="SUPFAM" id="SSF56112">
    <property type="entry name" value="Protein kinase-like (PK-like)"/>
    <property type="match status" value="1"/>
</dbReference>
<dbReference type="SMART" id="SM00220">
    <property type="entry name" value="S_TKc"/>
    <property type="match status" value="1"/>
</dbReference>
<accession>A0A670ZRP4</accession>
<keyword evidence="2" id="KW-0808">Transferase</keyword>
<keyword evidence="4" id="KW-0418">Kinase</keyword>
<dbReference type="GO" id="GO:0005524">
    <property type="term" value="F:ATP binding"/>
    <property type="evidence" value="ECO:0007669"/>
    <property type="project" value="UniProtKB-UniRule"/>
</dbReference>
<evidence type="ECO:0000313" key="8">
    <source>
        <dbReference type="Ensembl" id="ENSPTXP00000025412.1"/>
    </source>
</evidence>
<dbReference type="Proteomes" id="UP000472273">
    <property type="component" value="Unplaced"/>
</dbReference>
<keyword evidence="9" id="KW-1185">Reference proteome</keyword>
<dbReference type="InterPro" id="IPR017441">
    <property type="entry name" value="Protein_kinase_ATP_BS"/>
</dbReference>
<proteinExistence type="predicted"/>
<dbReference type="GO" id="GO:0004713">
    <property type="term" value="F:protein tyrosine kinase activity"/>
    <property type="evidence" value="ECO:0007669"/>
    <property type="project" value="TreeGrafter"/>
</dbReference>
<dbReference type="Ensembl" id="ENSPTXT00000026195.1">
    <property type="protein sequence ID" value="ENSPTXP00000025412.1"/>
    <property type="gene ID" value="ENSPTXG00000017688.1"/>
</dbReference>
<dbReference type="GeneTree" id="ENSGT00940000161512"/>
<name>A0A670ZRP4_PSETE</name>